<dbReference type="InterPro" id="IPR021228">
    <property type="entry name" value="BrxD"/>
</dbReference>
<reference evidence="1 2" key="1">
    <citation type="submission" date="2024-09" db="EMBL/GenBank/DDBJ databases">
        <authorList>
            <person name="Sun Q."/>
            <person name="Mori K."/>
        </authorList>
    </citation>
    <scope>NUCLEOTIDE SEQUENCE [LARGE SCALE GENOMIC DNA]</scope>
    <source>
        <strain evidence="1 2">TBRC 3947</strain>
    </source>
</reference>
<keyword evidence="1" id="KW-0547">Nucleotide-binding</keyword>
<dbReference type="GO" id="GO:0005524">
    <property type="term" value="F:ATP binding"/>
    <property type="evidence" value="ECO:0007669"/>
    <property type="project" value="UniProtKB-KW"/>
</dbReference>
<evidence type="ECO:0000313" key="1">
    <source>
        <dbReference type="EMBL" id="MFC0532814.1"/>
    </source>
</evidence>
<accession>A0ABV6ME60</accession>
<keyword evidence="1" id="KW-0067">ATP-binding</keyword>
<proteinExistence type="predicted"/>
<dbReference type="NCBIfam" id="NF033438">
    <property type="entry name" value="BREX_BrxD"/>
    <property type="match status" value="1"/>
</dbReference>
<name>A0ABV6ME60_9ACTN</name>
<protein>
    <submittedName>
        <fullName evidence="1">BREX system ATP-binding protein BrxD</fullName>
    </submittedName>
</protein>
<dbReference type="Pfam" id="PF10923">
    <property type="entry name" value="BrxC_BrxD"/>
    <property type="match status" value="1"/>
</dbReference>
<keyword evidence="2" id="KW-1185">Reference proteome</keyword>
<sequence length="444" mass="48162">MTVEISQRRRREVIDALRRGTVPRNGLDVLAVGLDRFESAVDAELGTVIDGGSVFKAVRGEYGAGKTFFTRWLAERAKRRGLATAEVQISETETPLHRLETLYRRITENLTTEEFPPSALRPVLDNWMFTLEEEVLAAGAVAESDAKGLDTAVGELLEKRLGGIARTTPTFAAALRGYRTATAAGDVSTADGLAAWLGGQPNVAAAARRAAGVKGELDHFGAFGFLQGLLTVLRDCGHPGLLVVLDEVETLQRMRTDSRDKALNALRQLIDEIDSGRFPGLYLVITGTPPFFEGNQGAQRLPPLAQRLATDFTTEARFDNPRAVQIRLPGFTQDGLRELGVRVRDLFVAGSPDAARVAPSVDDAYLATLAQAVTGQLGGKVGIAPRVFLKKLVADVLDRVELHTDFDPRRHYQLTLGTSELTDVERNAAGLAVRSVDDIELDLP</sequence>
<organism evidence="1 2">
    <name type="scientific">Phytohabitans kaempferiae</name>
    <dbReference type="NCBI Taxonomy" id="1620943"/>
    <lineage>
        <taxon>Bacteria</taxon>
        <taxon>Bacillati</taxon>
        <taxon>Actinomycetota</taxon>
        <taxon>Actinomycetes</taxon>
        <taxon>Micromonosporales</taxon>
        <taxon>Micromonosporaceae</taxon>
    </lineage>
</organism>
<dbReference type="RefSeq" id="WP_377259596.1">
    <property type="nucleotide sequence ID" value="NZ_JBHLUH010000077.1"/>
</dbReference>
<dbReference type="SUPFAM" id="SSF52540">
    <property type="entry name" value="P-loop containing nucleoside triphosphate hydrolases"/>
    <property type="match status" value="1"/>
</dbReference>
<comment type="caution">
    <text evidence="1">The sequence shown here is derived from an EMBL/GenBank/DDBJ whole genome shotgun (WGS) entry which is preliminary data.</text>
</comment>
<evidence type="ECO:0000313" key="2">
    <source>
        <dbReference type="Proteomes" id="UP001589867"/>
    </source>
</evidence>
<gene>
    <name evidence="1" type="primary">brxD</name>
    <name evidence="1" type="ORF">ACFFIA_34865</name>
</gene>
<dbReference type="InterPro" id="IPR027417">
    <property type="entry name" value="P-loop_NTPase"/>
</dbReference>
<dbReference type="Proteomes" id="UP001589867">
    <property type="component" value="Unassembled WGS sequence"/>
</dbReference>
<dbReference type="EMBL" id="JBHLUH010000077">
    <property type="protein sequence ID" value="MFC0532814.1"/>
    <property type="molecule type" value="Genomic_DNA"/>
</dbReference>